<dbReference type="InterPro" id="IPR011044">
    <property type="entry name" value="Quino_amine_DH_bsu"/>
</dbReference>
<comment type="caution">
    <text evidence="3">The sequence shown here is derived from an EMBL/GenBank/DDBJ whole genome shotgun (WGS) entry which is preliminary data.</text>
</comment>
<feature type="domain" description="Anaphase-promoting complex subunit 4-like WD40" evidence="2">
    <location>
        <begin position="102"/>
        <end position="156"/>
    </location>
</feature>
<feature type="transmembrane region" description="Helical" evidence="1">
    <location>
        <begin position="25"/>
        <end position="43"/>
    </location>
</feature>
<dbReference type="AlphaFoldDB" id="A0A8J3I8T9"/>
<evidence type="ECO:0000259" key="2">
    <source>
        <dbReference type="Pfam" id="PF12894"/>
    </source>
</evidence>
<dbReference type="PANTHER" id="PTHR19879:SF9">
    <property type="entry name" value="TRANSCRIPTION INITIATION FACTOR TFIID SUBUNIT 5"/>
    <property type="match status" value="1"/>
</dbReference>
<dbReference type="PANTHER" id="PTHR19879">
    <property type="entry name" value="TRANSCRIPTION INITIATION FACTOR TFIID"/>
    <property type="match status" value="1"/>
</dbReference>
<keyword evidence="4" id="KW-1185">Reference proteome</keyword>
<accession>A0A8J3I8T9</accession>
<dbReference type="Pfam" id="PF12894">
    <property type="entry name" value="ANAPC4_WD40"/>
    <property type="match status" value="1"/>
</dbReference>
<reference evidence="3" key="1">
    <citation type="submission" date="2020-10" db="EMBL/GenBank/DDBJ databases">
        <title>Taxonomic study of unclassified bacteria belonging to the class Ktedonobacteria.</title>
        <authorList>
            <person name="Yabe S."/>
            <person name="Wang C.M."/>
            <person name="Zheng Y."/>
            <person name="Sakai Y."/>
            <person name="Cavaletti L."/>
            <person name="Monciardini P."/>
            <person name="Donadio S."/>
        </authorList>
    </citation>
    <scope>NUCLEOTIDE SEQUENCE</scope>
    <source>
        <strain evidence="3">SOSP1-1</strain>
    </source>
</reference>
<keyword evidence="1" id="KW-0472">Membrane</keyword>
<dbReference type="Gene3D" id="2.130.10.10">
    <property type="entry name" value="YVTN repeat-like/Quinoprotein amine dehydrogenase"/>
    <property type="match status" value="1"/>
</dbReference>
<keyword evidence="1" id="KW-1133">Transmembrane helix</keyword>
<evidence type="ECO:0000256" key="1">
    <source>
        <dbReference type="SAM" id="Phobius"/>
    </source>
</evidence>
<dbReference type="SUPFAM" id="SSF50969">
    <property type="entry name" value="YVTN repeat-like/Quinoprotein amine dehydrogenase"/>
    <property type="match status" value="1"/>
</dbReference>
<dbReference type="InterPro" id="IPR024977">
    <property type="entry name" value="Apc4-like_WD40_dom"/>
</dbReference>
<evidence type="ECO:0000313" key="3">
    <source>
        <dbReference type="EMBL" id="GHO50751.1"/>
    </source>
</evidence>
<keyword evidence="1" id="KW-0812">Transmembrane</keyword>
<organism evidence="3 4">
    <name type="scientific">Ktedonospora formicarum</name>
    <dbReference type="NCBI Taxonomy" id="2778364"/>
    <lineage>
        <taxon>Bacteria</taxon>
        <taxon>Bacillati</taxon>
        <taxon>Chloroflexota</taxon>
        <taxon>Ktedonobacteria</taxon>
        <taxon>Ktedonobacterales</taxon>
        <taxon>Ktedonobacteraceae</taxon>
        <taxon>Ktedonospora</taxon>
    </lineage>
</organism>
<dbReference type="PROSITE" id="PS51318">
    <property type="entry name" value="TAT"/>
    <property type="match status" value="1"/>
</dbReference>
<gene>
    <name evidence="3" type="ORF">KSX_89140</name>
</gene>
<dbReference type="InterPro" id="IPR001680">
    <property type="entry name" value="WD40_rpt"/>
</dbReference>
<evidence type="ECO:0000313" key="4">
    <source>
        <dbReference type="Proteomes" id="UP000612362"/>
    </source>
</evidence>
<protein>
    <recommendedName>
        <fullName evidence="2">Anaphase-promoting complex subunit 4-like WD40 domain-containing protein</fullName>
    </recommendedName>
</protein>
<dbReference type="InterPro" id="IPR015943">
    <property type="entry name" value="WD40/YVTN_repeat-like_dom_sf"/>
</dbReference>
<dbReference type="SMART" id="SM00320">
    <property type="entry name" value="WD40"/>
    <property type="match status" value="2"/>
</dbReference>
<dbReference type="InterPro" id="IPR006311">
    <property type="entry name" value="TAT_signal"/>
</dbReference>
<sequence>MDRNSHNPAMSAGPVKEGKLPRRRVLLGLAGLTIAGMGGAWWFSTRSASPPPRPTLLHTYQWQTEAHDVLGIAWSPDGTRLTAAKMPSTAGDVATQTWNVADGHLIFTLKEPIMIYSLSWSPDGTRLAVACSDDEVKVCNGADGRLISTLRTSARQDSYHEVIWLADGKRLASVGRDQYDNMDRGPAVRVWDTATGRLLSTVVFGTTTWSPLVLSPDGKYLASFDETSSSRMFRYGIPPMVT</sequence>
<dbReference type="Pfam" id="PF00400">
    <property type="entry name" value="WD40"/>
    <property type="match status" value="1"/>
</dbReference>
<proteinExistence type="predicted"/>
<dbReference type="EMBL" id="BNJF01000009">
    <property type="protein sequence ID" value="GHO50751.1"/>
    <property type="molecule type" value="Genomic_DNA"/>
</dbReference>
<name>A0A8J3I8T9_9CHLR</name>
<dbReference type="Proteomes" id="UP000612362">
    <property type="component" value="Unassembled WGS sequence"/>
</dbReference>